<keyword evidence="4" id="KW-0496">Mitochondrion</keyword>
<evidence type="ECO:0000256" key="3">
    <source>
        <dbReference type="ARBA" id="ARBA00023274"/>
    </source>
</evidence>
<dbReference type="AlphaFoldDB" id="A0A1D8D9G4"/>
<organism evidence="4">
    <name type="scientific">Acanthamoeba castellanii</name>
    <name type="common">Amoeba</name>
    <dbReference type="NCBI Taxonomy" id="5755"/>
    <lineage>
        <taxon>Eukaryota</taxon>
        <taxon>Amoebozoa</taxon>
        <taxon>Discosea</taxon>
        <taxon>Longamoebia</taxon>
        <taxon>Centramoebida</taxon>
        <taxon>Acanthamoebidae</taxon>
        <taxon>Acanthamoeba</taxon>
    </lineage>
</organism>
<dbReference type="SUPFAM" id="SSF53137">
    <property type="entry name" value="Translational machinery components"/>
    <property type="match status" value="1"/>
</dbReference>
<dbReference type="GO" id="GO:0003735">
    <property type="term" value="F:structural constituent of ribosome"/>
    <property type="evidence" value="ECO:0007669"/>
    <property type="project" value="InterPro"/>
</dbReference>
<name>A0A1D8D9G4_ACACA</name>
<gene>
    <name evidence="4" type="primary">rps11</name>
</gene>
<dbReference type="GeneID" id="1734053"/>
<dbReference type="HAMAP" id="MF_01310">
    <property type="entry name" value="Ribosomal_uS11"/>
    <property type="match status" value="1"/>
</dbReference>
<accession>A0A1D8D9G4</accession>
<evidence type="ECO:0000256" key="2">
    <source>
        <dbReference type="ARBA" id="ARBA00022980"/>
    </source>
</evidence>
<keyword evidence="3" id="KW-0687">Ribonucleoprotein</keyword>
<keyword evidence="2 4" id="KW-0689">Ribosomal protein</keyword>
<dbReference type="Gene3D" id="3.30.420.80">
    <property type="entry name" value="Ribosomal protein S11"/>
    <property type="match status" value="1"/>
</dbReference>
<evidence type="ECO:0000256" key="1">
    <source>
        <dbReference type="ARBA" id="ARBA00006194"/>
    </source>
</evidence>
<dbReference type="RefSeq" id="NP_042556.1">
    <property type="nucleotide sequence ID" value="NC_001637.1"/>
</dbReference>
<dbReference type="GO" id="GO:0005840">
    <property type="term" value="C:ribosome"/>
    <property type="evidence" value="ECO:0007669"/>
    <property type="project" value="UniProtKB-KW"/>
</dbReference>
<evidence type="ECO:0000313" key="4">
    <source>
        <dbReference type="EMBL" id="AOS85716.1"/>
    </source>
</evidence>
<protein>
    <submittedName>
        <fullName evidence="4">Ribosomal protein S11</fullName>
    </submittedName>
</protein>
<dbReference type="EMBL" id="KX580904">
    <property type="protein sequence ID" value="AOS85716.1"/>
    <property type="molecule type" value="Genomic_DNA"/>
</dbReference>
<proteinExistence type="inferred from homology"/>
<dbReference type="InterPro" id="IPR001971">
    <property type="entry name" value="Ribosomal_uS11"/>
</dbReference>
<dbReference type="Pfam" id="PF00411">
    <property type="entry name" value="Ribosomal_S11"/>
    <property type="match status" value="1"/>
</dbReference>
<dbReference type="GO" id="GO:1990904">
    <property type="term" value="C:ribonucleoprotein complex"/>
    <property type="evidence" value="ECO:0007669"/>
    <property type="project" value="UniProtKB-KW"/>
</dbReference>
<geneLocation type="mitochondrion" evidence="4"/>
<comment type="similarity">
    <text evidence="1">Belongs to the universal ribosomal protein uS11 family.</text>
</comment>
<dbReference type="GO" id="GO:0006412">
    <property type="term" value="P:translation"/>
    <property type="evidence" value="ECO:0007669"/>
    <property type="project" value="InterPro"/>
</dbReference>
<dbReference type="InterPro" id="IPR036967">
    <property type="entry name" value="Ribosomal_uS11_sf"/>
</dbReference>
<reference evidence="4" key="1">
    <citation type="submission" date="2016-07" db="EMBL/GenBank/DDBJ databases">
        <title>genome sequence of Acanthamoeba castellani mitochondria.</title>
        <authorList>
            <person name="Greninger A.L."/>
            <person name="Jerome K."/>
            <person name="Dixon T."/>
        </authorList>
    </citation>
    <scope>NUCLEOTIDE SEQUENCE</scope>
    <source>
        <strain evidence="4">TN</strain>
    </source>
</reference>
<sequence>MKILKPITFRKPRIISQKKVLRSKLSKVKKSPWYKAKKNYVSFRQRLVLAKKNPNKKRYYLFFSKKRNNVFLTITDVIGRVVVSQSAGSCKITTKKKKRSPDTLKTVSASVAKIARAKNIKYLFKFFMNTNQTKIGKTIFESFKKTGLFILQGVVVKNKSHGLLMRKKKAKRL</sequence>